<evidence type="ECO:0000313" key="3">
    <source>
        <dbReference type="Proteomes" id="UP000540568"/>
    </source>
</evidence>
<organism evidence="2 3">
    <name type="scientific">Promicromonospora sukumoe</name>
    <dbReference type="NCBI Taxonomy" id="88382"/>
    <lineage>
        <taxon>Bacteria</taxon>
        <taxon>Bacillati</taxon>
        <taxon>Actinomycetota</taxon>
        <taxon>Actinomycetes</taxon>
        <taxon>Micrococcales</taxon>
        <taxon>Promicromonosporaceae</taxon>
        <taxon>Promicromonospora</taxon>
    </lineage>
</organism>
<accession>A0A7W3JCA7</accession>
<feature type="transmembrane region" description="Helical" evidence="1">
    <location>
        <begin position="14"/>
        <end position="35"/>
    </location>
</feature>
<keyword evidence="3" id="KW-1185">Reference proteome</keyword>
<dbReference type="EMBL" id="JACGWV010000002">
    <property type="protein sequence ID" value="MBA8810213.1"/>
    <property type="molecule type" value="Genomic_DNA"/>
</dbReference>
<name>A0A7W3JCA7_9MICO</name>
<dbReference type="AlphaFoldDB" id="A0A7W3JCA7"/>
<keyword evidence="1" id="KW-0812">Transmembrane</keyword>
<comment type="caution">
    <text evidence="2">The sequence shown here is derived from an EMBL/GenBank/DDBJ whole genome shotgun (WGS) entry which is preliminary data.</text>
</comment>
<evidence type="ECO:0000313" key="2">
    <source>
        <dbReference type="EMBL" id="MBA8810213.1"/>
    </source>
</evidence>
<protein>
    <submittedName>
        <fullName evidence="2">Uncharacterized protein</fullName>
    </submittedName>
</protein>
<dbReference type="Proteomes" id="UP000540568">
    <property type="component" value="Unassembled WGS sequence"/>
</dbReference>
<dbReference type="RefSeq" id="WP_182619356.1">
    <property type="nucleotide sequence ID" value="NZ_BAAATF010000010.1"/>
</dbReference>
<gene>
    <name evidence="2" type="ORF">FHX71_004189</name>
</gene>
<evidence type="ECO:0000256" key="1">
    <source>
        <dbReference type="SAM" id="Phobius"/>
    </source>
</evidence>
<sequence length="149" mass="15659">MSTPDETQSGRERAIIYVVVGVVLGALLVLGLVMFRAADRGRDAEAKADELIQALDAAGATVTPSKDQIVRVLGDDGGATCADPNDPLTRATLQAQLANGAGGPGSRPVISDRKILHGQLLIIQIYCPDELDEFQQYVDSLQTDDVAGA</sequence>
<proteinExistence type="predicted"/>
<keyword evidence="1" id="KW-0472">Membrane</keyword>
<reference evidence="2 3" key="1">
    <citation type="submission" date="2020-07" db="EMBL/GenBank/DDBJ databases">
        <title>Sequencing the genomes of 1000 actinobacteria strains.</title>
        <authorList>
            <person name="Klenk H.-P."/>
        </authorList>
    </citation>
    <scope>NUCLEOTIDE SEQUENCE [LARGE SCALE GENOMIC DNA]</scope>
    <source>
        <strain evidence="2 3">DSM 44121</strain>
    </source>
</reference>
<keyword evidence="1" id="KW-1133">Transmembrane helix</keyword>